<protein>
    <submittedName>
        <fullName evidence="1">Type II-A CRISPR-associated protein Csn2</fullName>
    </submittedName>
</protein>
<reference evidence="1 2" key="1">
    <citation type="journal article" date="2018" name="Int. J. Syst. Evol. Microbiol.">
        <title>Rubneribacter badeniensis gen. nov., sp. nov. and Enteroscipio rubneri gen. nov., sp. nov., new members of the Eggerthellaceae isolated from human faeces.</title>
        <authorList>
            <person name="Danylec N."/>
            <person name="Gobl A."/>
            <person name="Stoll D.A."/>
            <person name="Hetzer B."/>
            <person name="Kulling S.E."/>
            <person name="Huch M."/>
        </authorList>
    </citation>
    <scope>NUCLEOTIDE SEQUENCE [LARGE SCALE GENOMIC DNA]</scope>
    <source>
        <strain evidence="1 2">ResAG-85</strain>
    </source>
</reference>
<dbReference type="AlphaFoldDB" id="A0A2K2U624"/>
<evidence type="ECO:0000313" key="2">
    <source>
        <dbReference type="Proteomes" id="UP000236488"/>
    </source>
</evidence>
<dbReference type="Gene3D" id="3.40.50.11940">
    <property type="match status" value="2"/>
</dbReference>
<sequence length="226" mass="26343">MNLVLSGFSEALTLGSDRVSVLEVHNRRLFARICQSLASELDSEALEPYALWNGEDRRSSRNYFLFVFNPFELPWSERALMGEVLERVEDMFLAEDDVRQEIETAGRALSERVASLGLRLQSDYAFEVQWEMRKYLKAFDFGVEVDPFDALLDNLIKFLKFASDAAFEKQLVFVNLKNFLEPDEVQEFYRQAVFLELNVLLLENVPDDAVFEYERKMCIDKDFLQS</sequence>
<evidence type="ECO:0000313" key="1">
    <source>
        <dbReference type="EMBL" id="PNV65785.1"/>
    </source>
</evidence>
<gene>
    <name evidence="1" type="primary">csn2</name>
    <name evidence="1" type="ORF">C2L80_04775</name>
</gene>
<dbReference type="CDD" id="cd09644">
    <property type="entry name" value="Csn2"/>
    <property type="match status" value="1"/>
</dbReference>
<dbReference type="Proteomes" id="UP000236488">
    <property type="component" value="Unassembled WGS sequence"/>
</dbReference>
<name>A0A2K2U624_9ACTN</name>
<accession>A0A2K2U624</accession>
<dbReference type="NCBIfam" id="TIGR01866">
    <property type="entry name" value="cas_Csn2"/>
    <property type="match status" value="1"/>
</dbReference>
<keyword evidence="2" id="KW-1185">Reference proteome</keyword>
<dbReference type="InterPro" id="IPR038600">
    <property type="entry name" value="Csn2_sf"/>
</dbReference>
<proteinExistence type="predicted"/>
<comment type="caution">
    <text evidence="1">The sequence shown here is derived from an EMBL/GenBank/DDBJ whole genome shotgun (WGS) entry which is preliminary data.</text>
</comment>
<dbReference type="RefSeq" id="WP_087197028.1">
    <property type="nucleotide sequence ID" value="NZ_DBEYRC010000113.1"/>
</dbReference>
<dbReference type="Pfam" id="PF09711">
    <property type="entry name" value="Cas_Csn2"/>
    <property type="match status" value="1"/>
</dbReference>
<dbReference type="EMBL" id="PPEL01000017">
    <property type="protein sequence ID" value="PNV65785.1"/>
    <property type="molecule type" value="Genomic_DNA"/>
</dbReference>
<dbReference type="InterPro" id="IPR010146">
    <property type="entry name" value="CRISPR-assoc_prot_Csn2-typ"/>
</dbReference>
<organism evidence="1 2">
    <name type="scientific">Rubneribacter badeniensis</name>
    <dbReference type="NCBI Taxonomy" id="2070688"/>
    <lineage>
        <taxon>Bacteria</taxon>
        <taxon>Bacillati</taxon>
        <taxon>Actinomycetota</taxon>
        <taxon>Coriobacteriia</taxon>
        <taxon>Eggerthellales</taxon>
        <taxon>Eggerthellaceae</taxon>
        <taxon>Rubneribacter</taxon>
    </lineage>
</organism>